<proteinExistence type="predicted"/>
<protein>
    <recommendedName>
        <fullName evidence="3">Phage protein</fullName>
    </recommendedName>
</protein>
<keyword evidence="2" id="KW-1185">Reference proteome</keyword>
<dbReference type="Proteomes" id="UP001629536">
    <property type="component" value="Unassembled WGS sequence"/>
</dbReference>
<evidence type="ECO:0000313" key="2">
    <source>
        <dbReference type="Proteomes" id="UP001629536"/>
    </source>
</evidence>
<accession>A0ABW9F705</accession>
<sequence length="59" mass="6990">MNDLIHQLTIIYIEKSVDTTNFSEDDFVKLYLKSYQAIKESYNQNHVNDVKANFFKDSI</sequence>
<evidence type="ECO:0000313" key="1">
    <source>
        <dbReference type="EMBL" id="MFM1525234.1"/>
    </source>
</evidence>
<name>A0ABW9F705_9FIRM</name>
<organism evidence="1 2">
    <name type="scientific">Helcococcus bovis</name>
    <dbReference type="NCBI Taxonomy" id="3153252"/>
    <lineage>
        <taxon>Bacteria</taxon>
        <taxon>Bacillati</taxon>
        <taxon>Bacillota</taxon>
        <taxon>Tissierellia</taxon>
        <taxon>Tissierellales</taxon>
        <taxon>Peptoniphilaceae</taxon>
        <taxon>Helcococcus</taxon>
    </lineage>
</organism>
<comment type="caution">
    <text evidence="1">The sequence shown here is derived from an EMBL/GenBank/DDBJ whole genome shotgun (WGS) entry which is preliminary data.</text>
</comment>
<gene>
    <name evidence="1" type="ORF">ABGF40_06045</name>
</gene>
<reference evidence="1 2" key="1">
    <citation type="journal article" date="2024" name="Front. Microbiol.">
        <title>Pangenomic and biochemical analyses of Helcococcus ovis reveal widespread tetracycline resistance and a novel bacterial species, Helcococcus bovis.</title>
        <authorList>
            <person name="Cunha F."/>
            <person name="Zhai Y."/>
            <person name="Casaro S."/>
            <person name="Jones K.L."/>
            <person name="Hernandez M."/>
            <person name="Bisinotto R.S."/>
            <person name="Kariyawasam S."/>
            <person name="Brown M.B."/>
            <person name="Phillips A."/>
            <person name="Jeong K.C."/>
            <person name="Galvao K.N."/>
        </authorList>
    </citation>
    <scope>NUCLEOTIDE SEQUENCE [LARGE SCALE GENOMIC DNA]</scope>
    <source>
        <strain evidence="1 2">KG197</strain>
    </source>
</reference>
<dbReference type="RefSeq" id="WP_408126731.1">
    <property type="nucleotide sequence ID" value="NZ_JBFNFH010000014.1"/>
</dbReference>
<evidence type="ECO:0008006" key="3">
    <source>
        <dbReference type="Google" id="ProtNLM"/>
    </source>
</evidence>
<dbReference type="EMBL" id="JBFNFH010000014">
    <property type="protein sequence ID" value="MFM1525234.1"/>
    <property type="molecule type" value="Genomic_DNA"/>
</dbReference>